<evidence type="ECO:0000256" key="3">
    <source>
        <dbReference type="ARBA" id="ARBA00015150"/>
    </source>
</evidence>
<sequence length="188" mass="21707">MDYQLERPLHFAGVLLILVMNGCLVFSAPRQPITHQQITRRLRSLKFFINELFQEYIAFHQDRNTSVPSGIPDVDISGATVEERLQHIYSKTMLFRAHVHQVQLYHEQNWNNSEKLATCLNVVHVQCRYFASSVRNLLRTPVPTVPALEVGPHGNKFQIRVYGWAVLRQLQDWITAVETVLTADLQDS</sequence>
<evidence type="ECO:0000256" key="8">
    <source>
        <dbReference type="ARBA" id="ARBA00023030"/>
    </source>
</evidence>
<dbReference type="InterPro" id="IPR009079">
    <property type="entry name" value="4_helix_cytokine-like_core"/>
</dbReference>
<dbReference type="GO" id="GO:0070120">
    <property type="term" value="P:ciliary neurotrophic factor-mediated signaling pathway"/>
    <property type="evidence" value="ECO:0007669"/>
    <property type="project" value="InterPro"/>
</dbReference>
<evidence type="ECO:0000256" key="7">
    <source>
        <dbReference type="ARBA" id="ARBA00022902"/>
    </source>
</evidence>
<dbReference type="GO" id="GO:0043524">
    <property type="term" value="P:negative regulation of neuron apoptotic process"/>
    <property type="evidence" value="ECO:0007669"/>
    <property type="project" value="InterPro"/>
</dbReference>
<evidence type="ECO:0000256" key="9">
    <source>
        <dbReference type="ARBA" id="ARBA00025427"/>
    </source>
</evidence>
<keyword evidence="4" id="KW-0217">Developmental protein</keyword>
<dbReference type="AlphaFoldDB" id="A0AAV2MRZ1"/>
<dbReference type="GO" id="GO:0030154">
    <property type="term" value="P:cell differentiation"/>
    <property type="evidence" value="ECO:0007669"/>
    <property type="project" value="UniProtKB-KW"/>
</dbReference>
<comment type="subcellular location">
    <subcellularLocation>
        <location evidence="1">Cytoplasm</location>
    </subcellularLocation>
</comment>
<accession>A0AAV2MRZ1</accession>
<dbReference type="PANTHER" id="PTHR15196">
    <property type="entry name" value="CILIARY NEUROTROPHIC FACTOR"/>
    <property type="match status" value="1"/>
</dbReference>
<dbReference type="PANTHER" id="PTHR15196:SF0">
    <property type="entry name" value="CILIARY NEUROTROPHIC FACTOR"/>
    <property type="match status" value="1"/>
</dbReference>
<keyword evidence="7" id="KW-0524">Neurogenesis</keyword>
<evidence type="ECO:0000313" key="11">
    <source>
        <dbReference type="Proteomes" id="UP001497482"/>
    </source>
</evidence>
<dbReference type="GO" id="GO:0007399">
    <property type="term" value="P:nervous system development"/>
    <property type="evidence" value="ECO:0007669"/>
    <property type="project" value="UniProtKB-KW"/>
</dbReference>
<keyword evidence="5" id="KW-0963">Cytoplasm</keyword>
<dbReference type="InterPro" id="IPR000151">
    <property type="entry name" value="Ciliary_neurotrophic_fac_CNTF"/>
</dbReference>
<reference evidence="10 11" key="1">
    <citation type="submission" date="2024-04" db="EMBL/GenBank/DDBJ databases">
        <authorList>
            <person name="Waldvogel A.-M."/>
            <person name="Schoenle A."/>
        </authorList>
    </citation>
    <scope>NUCLEOTIDE SEQUENCE [LARGE SCALE GENOMIC DNA]</scope>
</reference>
<evidence type="ECO:0000313" key="10">
    <source>
        <dbReference type="EMBL" id="CAL1615741.1"/>
    </source>
</evidence>
<dbReference type="Gene3D" id="1.20.1250.10">
    <property type="match status" value="1"/>
</dbReference>
<evidence type="ECO:0000256" key="4">
    <source>
        <dbReference type="ARBA" id="ARBA00022473"/>
    </source>
</evidence>
<protein>
    <recommendedName>
        <fullName evidence="3">Ciliary neurotrophic factor</fullName>
    </recommendedName>
</protein>
<evidence type="ECO:0000256" key="2">
    <source>
        <dbReference type="ARBA" id="ARBA00007988"/>
    </source>
</evidence>
<evidence type="ECO:0000256" key="1">
    <source>
        <dbReference type="ARBA" id="ARBA00004496"/>
    </source>
</evidence>
<comment type="function">
    <text evidence="9">CNTF is a survival factor for various neuronal cell types. Seems to prevent the degeneration of motor axons after axotomy.</text>
</comment>
<evidence type="ECO:0000256" key="6">
    <source>
        <dbReference type="ARBA" id="ARBA00022782"/>
    </source>
</evidence>
<comment type="similarity">
    <text evidence="2">Belongs to the CNTF family.</text>
</comment>
<dbReference type="GO" id="GO:0005737">
    <property type="term" value="C:cytoplasm"/>
    <property type="evidence" value="ECO:0007669"/>
    <property type="project" value="UniProtKB-SubCell"/>
</dbReference>
<dbReference type="GO" id="GO:0005127">
    <property type="term" value="F:ciliary neurotrophic factor receptor binding"/>
    <property type="evidence" value="ECO:0007669"/>
    <property type="project" value="InterPro"/>
</dbReference>
<gene>
    <name evidence="10" type="ORF">KC01_LOCUS41630</name>
</gene>
<organism evidence="10 11">
    <name type="scientific">Knipowitschia caucasica</name>
    <name type="common">Caucasian dwarf goby</name>
    <name type="synonym">Pomatoschistus caucasicus</name>
    <dbReference type="NCBI Taxonomy" id="637954"/>
    <lineage>
        <taxon>Eukaryota</taxon>
        <taxon>Metazoa</taxon>
        <taxon>Chordata</taxon>
        <taxon>Craniata</taxon>
        <taxon>Vertebrata</taxon>
        <taxon>Euteleostomi</taxon>
        <taxon>Actinopterygii</taxon>
        <taxon>Neopterygii</taxon>
        <taxon>Teleostei</taxon>
        <taxon>Neoteleostei</taxon>
        <taxon>Acanthomorphata</taxon>
        <taxon>Gobiaria</taxon>
        <taxon>Gobiiformes</taxon>
        <taxon>Gobioidei</taxon>
        <taxon>Gobiidae</taxon>
        <taxon>Gobiinae</taxon>
        <taxon>Knipowitschia</taxon>
    </lineage>
</organism>
<keyword evidence="8" id="KW-0339">Growth factor</keyword>
<proteinExistence type="inferred from homology"/>
<name>A0AAV2MRZ1_KNICA</name>
<keyword evidence="11" id="KW-1185">Reference proteome</keyword>
<evidence type="ECO:0000256" key="5">
    <source>
        <dbReference type="ARBA" id="ARBA00022490"/>
    </source>
</evidence>
<keyword evidence="6" id="KW-0221">Differentiation</keyword>
<dbReference type="EMBL" id="OZ035831">
    <property type="protein sequence ID" value="CAL1615741.1"/>
    <property type="molecule type" value="Genomic_DNA"/>
</dbReference>
<dbReference type="GO" id="GO:0008083">
    <property type="term" value="F:growth factor activity"/>
    <property type="evidence" value="ECO:0007669"/>
    <property type="project" value="UniProtKB-KW"/>
</dbReference>
<dbReference type="Proteomes" id="UP001497482">
    <property type="component" value="Chromosome 9"/>
</dbReference>
<dbReference type="SUPFAM" id="SSF47266">
    <property type="entry name" value="4-helical cytokines"/>
    <property type="match status" value="1"/>
</dbReference>